<evidence type="ECO:0000313" key="1">
    <source>
        <dbReference type="EMBL" id="OCH86455.1"/>
    </source>
</evidence>
<sequence length="169" mass="18895">MYGVTSDCCPLHDVSWVDTPCAVMFTHKRANVACNTAGSAPFRHLLSVVIYSPILNMPVYGAFTTNWYCRNVLPKAALFSYDHLTELFGGHGTHNRTHLMFGLRSQTLASLQPRGNLQLATVRAQRDSRVALFPETIYSPVSVLLRFFDVVRLGHSQSGLYSSWSHGFE</sequence>
<keyword evidence="2" id="KW-1185">Reference proteome</keyword>
<gene>
    <name evidence="1" type="ORF">OBBRIDRAFT_225187</name>
</gene>
<organism evidence="1 2">
    <name type="scientific">Obba rivulosa</name>
    <dbReference type="NCBI Taxonomy" id="1052685"/>
    <lineage>
        <taxon>Eukaryota</taxon>
        <taxon>Fungi</taxon>
        <taxon>Dikarya</taxon>
        <taxon>Basidiomycota</taxon>
        <taxon>Agaricomycotina</taxon>
        <taxon>Agaricomycetes</taxon>
        <taxon>Polyporales</taxon>
        <taxon>Gelatoporiaceae</taxon>
        <taxon>Obba</taxon>
    </lineage>
</organism>
<proteinExistence type="predicted"/>
<name>A0A8E2DFX7_9APHY</name>
<dbReference type="AlphaFoldDB" id="A0A8E2DFX7"/>
<reference evidence="1 2" key="1">
    <citation type="submission" date="2016-07" db="EMBL/GenBank/DDBJ databases">
        <title>Draft genome of the white-rot fungus Obba rivulosa 3A-2.</title>
        <authorList>
            <consortium name="DOE Joint Genome Institute"/>
            <person name="Miettinen O."/>
            <person name="Riley R."/>
            <person name="Acob R."/>
            <person name="Barry K."/>
            <person name="Cullen D."/>
            <person name="De Vries R."/>
            <person name="Hainaut M."/>
            <person name="Hatakka A."/>
            <person name="Henrissat B."/>
            <person name="Hilden K."/>
            <person name="Kuo R."/>
            <person name="Labutti K."/>
            <person name="Lipzen A."/>
            <person name="Makela M.R."/>
            <person name="Sandor L."/>
            <person name="Spatafora J.W."/>
            <person name="Grigoriev I.V."/>
            <person name="Hibbett D.S."/>
        </authorList>
    </citation>
    <scope>NUCLEOTIDE SEQUENCE [LARGE SCALE GENOMIC DNA]</scope>
    <source>
        <strain evidence="1 2">3A-2</strain>
    </source>
</reference>
<accession>A0A8E2DFX7</accession>
<dbReference type="Proteomes" id="UP000250043">
    <property type="component" value="Unassembled WGS sequence"/>
</dbReference>
<evidence type="ECO:0000313" key="2">
    <source>
        <dbReference type="Proteomes" id="UP000250043"/>
    </source>
</evidence>
<protein>
    <submittedName>
        <fullName evidence="1">Uncharacterized protein</fullName>
    </submittedName>
</protein>
<dbReference type="EMBL" id="KV722527">
    <property type="protein sequence ID" value="OCH86455.1"/>
    <property type="molecule type" value="Genomic_DNA"/>
</dbReference>